<sequence>MKFKKFAHKALALVLATVVATSAAACGKQADTQSEAGKTVDAAATAWKENALQMPQEGDHFRTYYEVFVYSYCDSDGDGIGDINGLRSKLDYIQDMGYTGIWLMPVMPSPSYHKYDTTDYLNIDSAYGTLDDFKAFLADCHERNIEVIIDFVMNHSSSEHPWFKEAYKYMQSLGKDEEPDASKCPYVDYYNFTKSQEGGYSEVSGTDWYYEAQFWYGMPDLNWDSEAVKNEFKDIAKFWLDLGVDGFRLDAVIYFYFGNHEKSIEVLKWFNDYVKSVKPSAYIVCEGWTDQNTYAKYYDSGVDSMFDFAFADQGGVIAKVLKGTAPAGSYGAMSEKAQELYASHNENAIDAPFYTNHDMARSAGFYPGDLGEARVKMAQALNLLMTGNAFVYYGEELGMKGSGKDENKRAPMYWSKDANAQGMCKGPQGMDSFEMKFDSYEEQAKADDSIYNYVKSAILLRNQNEIIRKGKVQNLSDLSTDYVDVIKKTYNDEEIVILLNVAEEAQTVDATSLSINGKTVENAEVAGELLTGDETVTIEKNTITLPAFSILVLK</sequence>
<dbReference type="SMR" id="A0A2G3E2H0"/>
<dbReference type="InterPro" id="IPR045857">
    <property type="entry name" value="O16G_dom_2"/>
</dbReference>
<dbReference type="InterPro" id="IPR006047">
    <property type="entry name" value="GH13_cat_dom"/>
</dbReference>
<evidence type="ECO:0000256" key="1">
    <source>
        <dbReference type="ARBA" id="ARBA00008061"/>
    </source>
</evidence>
<comment type="similarity">
    <text evidence="1">Belongs to the glycosyl hydrolase 13 family.</text>
</comment>
<gene>
    <name evidence="4" type="ORF">CSX02_08445</name>
</gene>
<feature type="signal peptide" evidence="2">
    <location>
        <begin position="1"/>
        <end position="25"/>
    </location>
</feature>
<dbReference type="SMART" id="SM00642">
    <property type="entry name" value="Aamy"/>
    <property type="match status" value="1"/>
</dbReference>
<keyword evidence="5" id="KW-1185">Reference proteome</keyword>
<reference evidence="4 5" key="1">
    <citation type="submission" date="2017-10" db="EMBL/GenBank/DDBJ databases">
        <title>Resolving the taxonomy of Roseburia spp., Eubacterium rectale and Agathobacter spp. through phylogenomic analysis.</title>
        <authorList>
            <person name="Sheridan P.O."/>
            <person name="Walker A.W."/>
            <person name="Duncan S.H."/>
            <person name="Scott K.P."/>
            <person name="Toole P.W.O."/>
            <person name="Luis P."/>
            <person name="Flint H.J."/>
        </authorList>
    </citation>
    <scope>NUCLEOTIDE SEQUENCE [LARGE SCALE GENOMIC DNA]</scope>
    <source>
        <strain evidence="4 5">JK623</strain>
    </source>
</reference>
<feature type="domain" description="Glycosyl hydrolase family 13 catalytic" evidence="3">
    <location>
        <begin position="66"/>
        <end position="434"/>
    </location>
</feature>
<dbReference type="Pfam" id="PF00128">
    <property type="entry name" value="Alpha-amylase"/>
    <property type="match status" value="1"/>
</dbReference>
<evidence type="ECO:0000259" key="3">
    <source>
        <dbReference type="SMART" id="SM00642"/>
    </source>
</evidence>
<feature type="chain" id="PRO_5039048347" evidence="2">
    <location>
        <begin position="26"/>
        <end position="554"/>
    </location>
</feature>
<dbReference type="InterPro" id="IPR013780">
    <property type="entry name" value="Glyco_hydro_b"/>
</dbReference>
<dbReference type="RefSeq" id="WP_099386344.1">
    <property type="nucleotide sequence ID" value="NZ_JANSWH010000052.1"/>
</dbReference>
<dbReference type="SUPFAM" id="SSF51445">
    <property type="entry name" value="(Trans)glycosidases"/>
    <property type="match status" value="1"/>
</dbReference>
<dbReference type="AlphaFoldDB" id="A0A2G3E2H0"/>
<dbReference type="CDD" id="cd11316">
    <property type="entry name" value="AmyAc_bac2_AmyA"/>
    <property type="match status" value="1"/>
</dbReference>
<proteinExistence type="inferred from homology"/>
<reference evidence="4 5" key="2">
    <citation type="submission" date="2017-10" db="EMBL/GenBank/DDBJ databases">
        <authorList>
            <person name="Banno H."/>
            <person name="Chua N.-H."/>
        </authorList>
    </citation>
    <scope>NUCLEOTIDE SEQUENCE [LARGE SCALE GENOMIC DNA]</scope>
    <source>
        <strain evidence="4 5">JK623</strain>
    </source>
</reference>
<name>A0A2G3E2H0_9FIRM</name>
<keyword evidence="2" id="KW-0732">Signal</keyword>
<accession>A0A2G3E2H0</accession>
<dbReference type="PANTHER" id="PTHR10357:SF179">
    <property type="entry name" value="NEUTRAL AND BASIC AMINO ACID TRANSPORT PROTEIN RBAT"/>
    <property type="match status" value="1"/>
</dbReference>
<evidence type="ECO:0000256" key="2">
    <source>
        <dbReference type="SAM" id="SignalP"/>
    </source>
</evidence>
<dbReference type="Gene3D" id="3.20.20.80">
    <property type="entry name" value="Glycosidases"/>
    <property type="match status" value="1"/>
</dbReference>
<dbReference type="Gene3D" id="2.60.40.1180">
    <property type="entry name" value="Golgi alpha-mannosidase II"/>
    <property type="match status" value="1"/>
</dbReference>
<organism evidence="4 5">
    <name type="scientific">Agathobacter ruminis</name>
    <dbReference type="NCBI Taxonomy" id="1712665"/>
    <lineage>
        <taxon>Bacteria</taxon>
        <taxon>Bacillati</taxon>
        <taxon>Bacillota</taxon>
        <taxon>Clostridia</taxon>
        <taxon>Lachnospirales</taxon>
        <taxon>Lachnospiraceae</taxon>
        <taxon>Agathobacter</taxon>
    </lineage>
</organism>
<evidence type="ECO:0000313" key="5">
    <source>
        <dbReference type="Proteomes" id="UP000224563"/>
    </source>
</evidence>
<dbReference type="Proteomes" id="UP000224563">
    <property type="component" value="Unassembled WGS sequence"/>
</dbReference>
<dbReference type="PROSITE" id="PS51257">
    <property type="entry name" value="PROKAR_LIPOPROTEIN"/>
    <property type="match status" value="1"/>
</dbReference>
<comment type="caution">
    <text evidence="4">The sequence shown here is derived from an EMBL/GenBank/DDBJ whole genome shotgun (WGS) entry which is preliminary data.</text>
</comment>
<protein>
    <submittedName>
        <fullName evidence="4">Alpha-amylase</fullName>
    </submittedName>
</protein>
<dbReference type="InterPro" id="IPR017853">
    <property type="entry name" value="GH"/>
</dbReference>
<dbReference type="GO" id="GO:0009313">
    <property type="term" value="P:oligosaccharide catabolic process"/>
    <property type="evidence" value="ECO:0007669"/>
    <property type="project" value="TreeGrafter"/>
</dbReference>
<dbReference type="PANTHER" id="PTHR10357">
    <property type="entry name" value="ALPHA-AMYLASE FAMILY MEMBER"/>
    <property type="match status" value="1"/>
</dbReference>
<dbReference type="GO" id="GO:0004556">
    <property type="term" value="F:alpha-amylase activity"/>
    <property type="evidence" value="ECO:0007669"/>
    <property type="project" value="TreeGrafter"/>
</dbReference>
<dbReference type="Gene3D" id="3.90.400.10">
    <property type="entry name" value="Oligo-1,6-glucosidase, Domain 2"/>
    <property type="match status" value="1"/>
</dbReference>
<evidence type="ECO:0000313" key="4">
    <source>
        <dbReference type="EMBL" id="PHU37350.1"/>
    </source>
</evidence>
<dbReference type="EMBL" id="PDYG01000064">
    <property type="protein sequence ID" value="PHU37350.1"/>
    <property type="molecule type" value="Genomic_DNA"/>
</dbReference>